<accession>A0A8B9RDE9</accession>
<reference evidence="1" key="1">
    <citation type="submission" date="2025-08" db="UniProtKB">
        <authorList>
            <consortium name="Ensembl"/>
        </authorList>
    </citation>
    <scope>IDENTIFICATION</scope>
</reference>
<sequence length="44" mass="5164">GSPDHTSVYQERPLSHHRCPCSGDQIKEEPIMARWYPLYCPFCQ</sequence>
<dbReference type="AlphaFoldDB" id="A0A8B9RDE9"/>
<dbReference type="Ensembl" id="ENSAMXT00005037963.1">
    <property type="protein sequence ID" value="ENSAMXP00005034801.1"/>
    <property type="gene ID" value="ENSAMXG00005016760.1"/>
</dbReference>
<protein>
    <submittedName>
        <fullName evidence="1">Uncharacterized protein</fullName>
    </submittedName>
</protein>
<name>A0A8B9RDE9_ASTMX</name>
<proteinExistence type="predicted"/>
<evidence type="ECO:0000313" key="2">
    <source>
        <dbReference type="Proteomes" id="UP000694621"/>
    </source>
</evidence>
<dbReference type="Proteomes" id="UP000694621">
    <property type="component" value="Unplaced"/>
</dbReference>
<organism evidence="1 2">
    <name type="scientific">Astyanax mexicanus</name>
    <name type="common">Blind cave fish</name>
    <name type="synonym">Astyanax fasciatus mexicanus</name>
    <dbReference type="NCBI Taxonomy" id="7994"/>
    <lineage>
        <taxon>Eukaryota</taxon>
        <taxon>Metazoa</taxon>
        <taxon>Chordata</taxon>
        <taxon>Craniata</taxon>
        <taxon>Vertebrata</taxon>
        <taxon>Euteleostomi</taxon>
        <taxon>Actinopterygii</taxon>
        <taxon>Neopterygii</taxon>
        <taxon>Teleostei</taxon>
        <taxon>Ostariophysi</taxon>
        <taxon>Characiformes</taxon>
        <taxon>Characoidei</taxon>
        <taxon>Acestrorhamphidae</taxon>
        <taxon>Acestrorhamphinae</taxon>
        <taxon>Astyanax</taxon>
    </lineage>
</organism>
<evidence type="ECO:0000313" key="1">
    <source>
        <dbReference type="Ensembl" id="ENSAMXP00005034801.1"/>
    </source>
</evidence>